<keyword evidence="3" id="KW-1185">Reference proteome</keyword>
<proteinExistence type="predicted"/>
<dbReference type="AlphaFoldDB" id="A0A9W6YCB9"/>
<reference evidence="2" key="1">
    <citation type="submission" date="2023-04" db="EMBL/GenBank/DDBJ databases">
        <title>Phytophthora fragariaefolia NBRC 109709.</title>
        <authorList>
            <person name="Ichikawa N."/>
            <person name="Sato H."/>
            <person name="Tonouchi N."/>
        </authorList>
    </citation>
    <scope>NUCLEOTIDE SEQUENCE</scope>
    <source>
        <strain evidence="2">NBRC 109709</strain>
    </source>
</reference>
<evidence type="ECO:0000313" key="2">
    <source>
        <dbReference type="EMBL" id="GMF63759.1"/>
    </source>
</evidence>
<comment type="caution">
    <text evidence="2">The sequence shown here is derived from an EMBL/GenBank/DDBJ whole genome shotgun (WGS) entry which is preliminary data.</text>
</comment>
<organism evidence="2 3">
    <name type="scientific">Phytophthora fragariaefolia</name>
    <dbReference type="NCBI Taxonomy" id="1490495"/>
    <lineage>
        <taxon>Eukaryota</taxon>
        <taxon>Sar</taxon>
        <taxon>Stramenopiles</taxon>
        <taxon>Oomycota</taxon>
        <taxon>Peronosporomycetes</taxon>
        <taxon>Peronosporales</taxon>
        <taxon>Peronosporaceae</taxon>
        <taxon>Phytophthora</taxon>
    </lineage>
</organism>
<evidence type="ECO:0000256" key="1">
    <source>
        <dbReference type="SAM" id="MobiDB-lite"/>
    </source>
</evidence>
<feature type="compositionally biased region" description="Acidic residues" evidence="1">
    <location>
        <begin position="113"/>
        <end position="126"/>
    </location>
</feature>
<dbReference type="Proteomes" id="UP001165121">
    <property type="component" value="Unassembled WGS sequence"/>
</dbReference>
<dbReference type="EMBL" id="BSXT01007485">
    <property type="protein sequence ID" value="GMF63759.1"/>
    <property type="molecule type" value="Genomic_DNA"/>
</dbReference>
<accession>A0A9W6YCB9</accession>
<gene>
    <name evidence="2" type="ORF">Pfra01_002778200</name>
</gene>
<feature type="compositionally biased region" description="Basic and acidic residues" evidence="1">
    <location>
        <begin position="98"/>
        <end position="112"/>
    </location>
</feature>
<protein>
    <submittedName>
        <fullName evidence="2">Unnamed protein product</fullName>
    </submittedName>
</protein>
<feature type="region of interest" description="Disordered" evidence="1">
    <location>
        <begin position="98"/>
        <end position="149"/>
    </location>
</feature>
<sequence>MYSDCHQVDPAGCGDMQCLQFTTSSQEYADIASIGSFSVDDCIVDDSDYFIEIHGADDSFSEITTSASRKTQGLSVRTTTNMRMLRIAILRNSTENDTKLIEGECRSEHESENSADESIIPEDGSDEQIKHSGEIAQLNPAGSGGPEER</sequence>
<name>A0A9W6YCB9_9STRA</name>
<evidence type="ECO:0000313" key="3">
    <source>
        <dbReference type="Proteomes" id="UP001165121"/>
    </source>
</evidence>